<sequence>MSSCLPAFPRTVFTIIEPISLVAGFIGVVIDPAWFIGEQTLQNDLTEASMNSITVAWQLGNLYLLMAIMGVAILFSTSEVKVVRAYLIALWVGDIGHLFFTSCGLGWEASTTPLEWNAMTWGNIGMTLFLFSTRTAYLTGLFGPDHGAGVLPTSTAAGRAKSAAVSTQPSRATRSTQKQNTAAAAPALAPSPVVTRISQPPESVKPNRVLQKDPVPRRNAPHYARSPSSIPSIPVRPDDETEFYDEDEEYETGLQDGEEYDQEVQDDEVGSQLEVAELREQSQVDSVIDPAQQKILQLTAIDLARAADSLFACLQQRDPDQDIFRGSLSIKRRAFYNIRAEYYTLDQEGTEPFIDFAQFLTQNFTPSEVFTASLIARSNVVSAFDKLCDIKEEEASDTFTFLQTLNKVMPSFFTIADGMFQHAECTLDLRTWLFIQVFSQPDNEVDYRDLLASLFCRDPERLGTNDEEAIPNDYPTLFAGKYFRELGGKDYDLDELCSTRIGHILGIVRENNRNVAAAQLIEEFPLHNLVEELQKCWVSLYKLLSDEESVRAVTEPPFEYQQGMDDSQSGGDFGSESQSIVRVGSQEVEPSLFVDQTSLRALHGENRARISAPPSNQQRSASGSAIPHDYHQHTNADLMRSPFPPARSLRLGHNANANNERGQKRPRPIAEDDEEDPFETDSRHVDPAKRDELRRRMPPPPVPQPVSRPPQKHAPAPPQSSGSDFPSFQQESSQESNVRVASKSPSSSMPDFDAIKKAASQRAKEARMADNERQGGKQRVQWSQHDSQVLIDLIAEYGVRWSTIESHGNELFEYPRNQQAYRDRARNIKTELLIIDVALPPNFDGVALSNKEILKIKAAGKNPHRRENDVDGQGNPINTELAEHTPF</sequence>
<comment type="caution">
    <text evidence="4">The sequence shown here is derived from an EMBL/GenBank/DDBJ whole genome shotgun (WGS) entry which is preliminary data.</text>
</comment>
<gene>
    <name evidence="4" type="ORF">FHETE_6581</name>
</gene>
<keyword evidence="5" id="KW-1185">Reference proteome</keyword>
<dbReference type="PROSITE" id="PS50090">
    <property type="entry name" value="MYB_LIKE"/>
    <property type="match status" value="1"/>
</dbReference>
<dbReference type="PANTHER" id="PTHR37019:SF2">
    <property type="entry name" value="EXPERA DOMAIN-CONTAINING PROTEIN"/>
    <property type="match status" value="1"/>
</dbReference>
<keyword evidence="2" id="KW-0472">Membrane</keyword>
<feature type="compositionally biased region" description="Polar residues" evidence="1">
    <location>
        <begin position="719"/>
        <end position="728"/>
    </location>
</feature>
<dbReference type="AlphaFoldDB" id="A0A8H5WPS4"/>
<accession>A0A8H5WPS4</accession>
<protein>
    <recommendedName>
        <fullName evidence="3">Myb-like domain-containing protein</fullName>
    </recommendedName>
</protein>
<reference evidence="4 5" key="1">
    <citation type="submission" date="2020-05" db="EMBL/GenBank/DDBJ databases">
        <title>Identification and distribution of gene clusters putatively required for synthesis of sphingolipid metabolism inhibitors in phylogenetically diverse species of the filamentous fungus Fusarium.</title>
        <authorList>
            <person name="Kim H.-S."/>
            <person name="Busman M."/>
            <person name="Brown D.W."/>
            <person name="Divon H."/>
            <person name="Uhlig S."/>
            <person name="Proctor R.H."/>
        </authorList>
    </citation>
    <scope>NUCLEOTIDE SEQUENCE [LARGE SCALE GENOMIC DNA]</scope>
    <source>
        <strain evidence="4 5">NRRL 20693</strain>
    </source>
</reference>
<proteinExistence type="predicted"/>
<dbReference type="PANTHER" id="PTHR37019">
    <property type="entry name" value="CHROMOSOME 1, WHOLE GENOME SHOTGUN SEQUENCE"/>
    <property type="match status" value="1"/>
</dbReference>
<dbReference type="OrthoDB" id="5398572at2759"/>
<organism evidence="4 5">
    <name type="scientific">Fusarium heterosporum</name>
    <dbReference type="NCBI Taxonomy" id="42747"/>
    <lineage>
        <taxon>Eukaryota</taxon>
        <taxon>Fungi</taxon>
        <taxon>Dikarya</taxon>
        <taxon>Ascomycota</taxon>
        <taxon>Pezizomycotina</taxon>
        <taxon>Sordariomycetes</taxon>
        <taxon>Hypocreomycetidae</taxon>
        <taxon>Hypocreales</taxon>
        <taxon>Nectriaceae</taxon>
        <taxon>Fusarium</taxon>
        <taxon>Fusarium heterosporum species complex</taxon>
    </lineage>
</organism>
<name>A0A8H5WPS4_FUSHE</name>
<dbReference type="Pfam" id="PF24803">
    <property type="entry name" value="DUF7704"/>
    <property type="match status" value="1"/>
</dbReference>
<feature type="region of interest" description="Disordered" evidence="1">
    <location>
        <begin position="558"/>
        <end position="578"/>
    </location>
</feature>
<dbReference type="Gene3D" id="1.10.10.60">
    <property type="entry name" value="Homeodomain-like"/>
    <property type="match status" value="1"/>
</dbReference>
<dbReference type="InterPro" id="IPR056121">
    <property type="entry name" value="DUF7704"/>
</dbReference>
<evidence type="ECO:0000259" key="3">
    <source>
        <dbReference type="PROSITE" id="PS50090"/>
    </source>
</evidence>
<evidence type="ECO:0000313" key="5">
    <source>
        <dbReference type="Proteomes" id="UP000567885"/>
    </source>
</evidence>
<feature type="region of interest" description="Disordered" evidence="1">
    <location>
        <begin position="863"/>
        <end position="887"/>
    </location>
</feature>
<evidence type="ECO:0000256" key="2">
    <source>
        <dbReference type="SAM" id="Phobius"/>
    </source>
</evidence>
<evidence type="ECO:0000256" key="1">
    <source>
        <dbReference type="SAM" id="MobiDB-lite"/>
    </source>
</evidence>
<dbReference type="Proteomes" id="UP000567885">
    <property type="component" value="Unassembled WGS sequence"/>
</dbReference>
<dbReference type="InterPro" id="IPR001005">
    <property type="entry name" value="SANT/Myb"/>
</dbReference>
<feature type="domain" description="Myb-like" evidence="3">
    <location>
        <begin position="774"/>
        <end position="829"/>
    </location>
</feature>
<dbReference type="EMBL" id="JAAGWQ010000120">
    <property type="protein sequence ID" value="KAF5665659.1"/>
    <property type="molecule type" value="Genomic_DNA"/>
</dbReference>
<feature type="compositionally biased region" description="Low complexity" evidence="1">
    <location>
        <begin position="225"/>
        <end position="235"/>
    </location>
</feature>
<feature type="region of interest" description="Disordered" evidence="1">
    <location>
        <begin position="161"/>
        <end position="239"/>
    </location>
</feature>
<feature type="compositionally biased region" description="Polar residues" evidence="1">
    <location>
        <begin position="613"/>
        <end position="623"/>
    </location>
</feature>
<feature type="compositionally biased region" description="Polar residues" evidence="1">
    <location>
        <begin position="737"/>
        <end position="749"/>
    </location>
</feature>
<feature type="compositionally biased region" description="Polar residues" evidence="1">
    <location>
        <begin position="564"/>
        <end position="578"/>
    </location>
</feature>
<feature type="compositionally biased region" description="Basic and acidic residues" evidence="1">
    <location>
        <begin position="680"/>
        <end position="695"/>
    </location>
</feature>
<feature type="transmembrane region" description="Helical" evidence="2">
    <location>
        <begin position="87"/>
        <end position="107"/>
    </location>
</feature>
<evidence type="ECO:0000313" key="4">
    <source>
        <dbReference type="EMBL" id="KAF5665659.1"/>
    </source>
</evidence>
<feature type="region of interest" description="Disordered" evidence="1">
    <location>
        <begin position="607"/>
        <end position="782"/>
    </location>
</feature>
<feature type="transmembrane region" description="Helical" evidence="2">
    <location>
        <begin position="12"/>
        <end position="35"/>
    </location>
</feature>
<feature type="compositionally biased region" description="Pro residues" evidence="1">
    <location>
        <begin position="698"/>
        <end position="708"/>
    </location>
</feature>
<feature type="compositionally biased region" description="Basic and acidic residues" evidence="1">
    <location>
        <begin position="762"/>
        <end position="775"/>
    </location>
</feature>
<keyword evidence="2" id="KW-0812">Transmembrane</keyword>
<keyword evidence="2" id="KW-1133">Transmembrane helix</keyword>
<feature type="compositionally biased region" description="Low complexity" evidence="1">
    <location>
        <begin position="182"/>
        <end position="192"/>
    </location>
</feature>
<feature type="compositionally biased region" description="Polar residues" evidence="1">
    <location>
        <begin position="164"/>
        <end position="181"/>
    </location>
</feature>
<feature type="transmembrane region" description="Helical" evidence="2">
    <location>
        <begin position="55"/>
        <end position="75"/>
    </location>
</feature>